<dbReference type="KEGG" id="atl:Athai_06200"/>
<dbReference type="AlphaFoldDB" id="A0A7R7DJZ3"/>
<dbReference type="GO" id="GO:0006313">
    <property type="term" value="P:DNA transposition"/>
    <property type="evidence" value="ECO:0007669"/>
    <property type="project" value="InterPro"/>
</dbReference>
<dbReference type="GO" id="GO:0003677">
    <property type="term" value="F:DNA binding"/>
    <property type="evidence" value="ECO:0007669"/>
    <property type="project" value="InterPro"/>
</dbReference>
<evidence type="ECO:0000313" key="3">
    <source>
        <dbReference type="EMBL" id="BCJ33117.1"/>
    </source>
</evidence>
<reference evidence="3 4" key="1">
    <citation type="submission" date="2020-08" db="EMBL/GenBank/DDBJ databases">
        <title>Whole genome shotgun sequence of Actinocatenispora thailandica NBRC 105041.</title>
        <authorList>
            <person name="Komaki H."/>
            <person name="Tamura T."/>
        </authorList>
    </citation>
    <scope>NUCLEOTIDE SEQUENCE [LARGE SCALE GENOMIC DNA]</scope>
    <source>
        <strain evidence="3 4">NBRC 105041</strain>
    </source>
</reference>
<protein>
    <recommendedName>
        <fullName evidence="2">Transposase IS110-like N-terminal domain-containing protein</fullName>
    </recommendedName>
</protein>
<feature type="compositionally biased region" description="Basic and acidic residues" evidence="1">
    <location>
        <begin position="461"/>
        <end position="474"/>
    </location>
</feature>
<feature type="domain" description="Transposase IS110-like N-terminal" evidence="2">
    <location>
        <begin position="11"/>
        <end position="161"/>
    </location>
</feature>
<dbReference type="GO" id="GO:0004803">
    <property type="term" value="F:transposase activity"/>
    <property type="evidence" value="ECO:0007669"/>
    <property type="project" value="InterPro"/>
</dbReference>
<evidence type="ECO:0000256" key="1">
    <source>
        <dbReference type="SAM" id="MobiDB-lite"/>
    </source>
</evidence>
<feature type="compositionally biased region" description="Polar residues" evidence="1">
    <location>
        <begin position="373"/>
        <end position="383"/>
    </location>
</feature>
<feature type="compositionally biased region" description="Low complexity" evidence="1">
    <location>
        <begin position="611"/>
        <end position="620"/>
    </location>
</feature>
<feature type="region of interest" description="Disordered" evidence="1">
    <location>
        <begin position="537"/>
        <end position="582"/>
    </location>
</feature>
<feature type="compositionally biased region" description="Low complexity" evidence="1">
    <location>
        <begin position="436"/>
        <end position="452"/>
    </location>
</feature>
<accession>A0A7R7DJZ3</accession>
<evidence type="ECO:0000259" key="2">
    <source>
        <dbReference type="Pfam" id="PF01548"/>
    </source>
</evidence>
<feature type="region of interest" description="Disordered" evidence="1">
    <location>
        <begin position="594"/>
        <end position="620"/>
    </location>
</feature>
<organism evidence="3 4">
    <name type="scientific">Actinocatenispora thailandica</name>
    <dbReference type="NCBI Taxonomy" id="227318"/>
    <lineage>
        <taxon>Bacteria</taxon>
        <taxon>Bacillati</taxon>
        <taxon>Actinomycetota</taxon>
        <taxon>Actinomycetes</taxon>
        <taxon>Micromonosporales</taxon>
        <taxon>Micromonosporaceae</taxon>
        <taxon>Actinocatenispora</taxon>
    </lineage>
</organism>
<dbReference type="Proteomes" id="UP000611640">
    <property type="component" value="Chromosome"/>
</dbReference>
<dbReference type="EMBL" id="AP023355">
    <property type="protein sequence ID" value="BCJ33117.1"/>
    <property type="molecule type" value="Genomic_DNA"/>
</dbReference>
<feature type="compositionally biased region" description="Pro residues" evidence="1">
    <location>
        <begin position="302"/>
        <end position="315"/>
    </location>
</feature>
<evidence type="ECO:0000313" key="4">
    <source>
        <dbReference type="Proteomes" id="UP000611640"/>
    </source>
</evidence>
<name>A0A7R7DJZ3_9ACTN</name>
<keyword evidence="4" id="KW-1185">Reference proteome</keyword>
<dbReference type="RefSeq" id="WP_203960058.1">
    <property type="nucleotide sequence ID" value="NZ_AP023355.1"/>
</dbReference>
<proteinExistence type="predicted"/>
<dbReference type="Pfam" id="PF01548">
    <property type="entry name" value="DEDD_Tnp_IS110"/>
    <property type="match status" value="1"/>
</dbReference>
<gene>
    <name evidence="3" type="ORF">Athai_06200</name>
</gene>
<feature type="region of interest" description="Disordered" evidence="1">
    <location>
        <begin position="263"/>
        <end position="505"/>
    </location>
</feature>
<dbReference type="InterPro" id="IPR002525">
    <property type="entry name" value="Transp_IS110-like_N"/>
</dbReference>
<sequence>MRVYCGLASAGDRLTAAVVDDGGRVAALQQVPDTAAGYAEALALLAERADTADPRCVPIACDAPDRIVPRLMVAAGRTACYVDTSTVESLAAAEPPDAADDARRAVAMARGLYAGALSAAGQPPAAEFAPLRPALSAHAALTAARSSAVAALRQVLRELYPAALRAFPDPGSDTPLALLDALPDPAQVGRDQDESVVARLATAGYPDATDALAALRQAVTDTPVPQPPVAAVGATVRQAVAAVLACDTAAGALIREVAERLSAEGSAPVSTPPVRTAAQPDPDLTAEWATTPPATPIDPFRPGVPEPSWTPPAPARPVSAAPLTSRGRGPKLPSRPIRPVMAPAGEDTTLQLRGKRRAAERDDDAVPTEPAPEQTSTSAANEQTAERPTLPGEPEPPRLDFSTDFQPTVILDEAEPTPPTLHPVQQGGAPAEDDLAPAADPLADADPLGPAEGASVTALSDRSHGRSRRAETTSRSRRRSRGAEPNARNVSAGPPPVEEGDEDSELLIFAAARSAWFAGEQAEMAWENLSDEGWRAAEAASRPAVGQNTESGLPRRVPQANLVPGSPLDEAAPAPIARDASQLAAQTAGYFRGWQRGRRSAGHEQPEQAVSSGSFSSARS</sequence>